<dbReference type="AlphaFoldDB" id="A0AA38UPI9"/>
<name>A0AA38UPI9_9AGAR</name>
<dbReference type="EMBL" id="MU802476">
    <property type="protein sequence ID" value="KAJ3979122.1"/>
    <property type="molecule type" value="Genomic_DNA"/>
</dbReference>
<dbReference type="Proteomes" id="UP001163850">
    <property type="component" value="Unassembled WGS sequence"/>
</dbReference>
<protein>
    <submittedName>
        <fullName evidence="1">Uncharacterized protein</fullName>
    </submittedName>
</protein>
<gene>
    <name evidence="1" type="ORF">F5890DRAFT_1478786</name>
</gene>
<evidence type="ECO:0000313" key="2">
    <source>
        <dbReference type="Proteomes" id="UP001163850"/>
    </source>
</evidence>
<sequence length="180" mass="19821">LTGQLFAQGCDIGFCTNLNTAFFYLIYKGENAQGVIEKSLQQKNGKKSVTRGLEGILPHNGTVDPSDTGTYADKDEIEVKISYAEIAATNVKSNDPGHPRTTWLQSKKRVQIVVPTQTPSSDTKPGLILSALMRFEDPKLLKCLQAFTYLALDRKKWQENGTSLVDISAPLDEISLIMCP</sequence>
<feature type="non-terminal residue" evidence="1">
    <location>
        <position position="1"/>
    </location>
</feature>
<accession>A0AA38UPI9</accession>
<comment type="caution">
    <text evidence="1">The sequence shown here is derived from an EMBL/GenBank/DDBJ whole genome shotgun (WGS) entry which is preliminary data.</text>
</comment>
<reference evidence="1" key="1">
    <citation type="submission" date="2022-08" db="EMBL/GenBank/DDBJ databases">
        <authorList>
            <consortium name="DOE Joint Genome Institute"/>
            <person name="Min B."/>
            <person name="Riley R."/>
            <person name="Sierra-Patev S."/>
            <person name="Naranjo-Ortiz M."/>
            <person name="Looney B."/>
            <person name="Konkel Z."/>
            <person name="Slot J.C."/>
            <person name="Sakamoto Y."/>
            <person name="Steenwyk J.L."/>
            <person name="Rokas A."/>
            <person name="Carro J."/>
            <person name="Camarero S."/>
            <person name="Ferreira P."/>
            <person name="Molpeceres G."/>
            <person name="Ruiz-Duenas F.J."/>
            <person name="Serrano A."/>
            <person name="Henrissat B."/>
            <person name="Drula E."/>
            <person name="Hughes K.W."/>
            <person name="Mata J.L."/>
            <person name="Ishikawa N.K."/>
            <person name="Vargas-Isla R."/>
            <person name="Ushijima S."/>
            <person name="Smith C.A."/>
            <person name="Ahrendt S."/>
            <person name="Andreopoulos W."/>
            <person name="He G."/>
            <person name="Labutti K."/>
            <person name="Lipzen A."/>
            <person name="Ng V."/>
            <person name="Sandor L."/>
            <person name="Barry K."/>
            <person name="Martinez A.T."/>
            <person name="Xiao Y."/>
            <person name="Gibbons J.G."/>
            <person name="Terashima K."/>
            <person name="Hibbett D.S."/>
            <person name="Grigoriev I.V."/>
        </authorList>
    </citation>
    <scope>NUCLEOTIDE SEQUENCE</scope>
    <source>
        <strain evidence="1">TFB7829</strain>
    </source>
</reference>
<proteinExistence type="predicted"/>
<organism evidence="1 2">
    <name type="scientific">Lentinula detonsa</name>
    <dbReference type="NCBI Taxonomy" id="2804962"/>
    <lineage>
        <taxon>Eukaryota</taxon>
        <taxon>Fungi</taxon>
        <taxon>Dikarya</taxon>
        <taxon>Basidiomycota</taxon>
        <taxon>Agaricomycotina</taxon>
        <taxon>Agaricomycetes</taxon>
        <taxon>Agaricomycetidae</taxon>
        <taxon>Agaricales</taxon>
        <taxon>Marasmiineae</taxon>
        <taxon>Omphalotaceae</taxon>
        <taxon>Lentinula</taxon>
    </lineage>
</organism>
<evidence type="ECO:0000313" key="1">
    <source>
        <dbReference type="EMBL" id="KAJ3979122.1"/>
    </source>
</evidence>